<dbReference type="Proteomes" id="UP001201812">
    <property type="component" value="Unassembled WGS sequence"/>
</dbReference>
<reference evidence="1" key="1">
    <citation type="submission" date="2022-01" db="EMBL/GenBank/DDBJ databases">
        <title>Genome Sequence Resource for Two Populations of Ditylenchus destructor, the Migratory Endoparasitic Phytonematode.</title>
        <authorList>
            <person name="Zhang H."/>
            <person name="Lin R."/>
            <person name="Xie B."/>
        </authorList>
    </citation>
    <scope>NUCLEOTIDE SEQUENCE</scope>
    <source>
        <strain evidence="1">BazhouSP</strain>
    </source>
</reference>
<evidence type="ECO:0000313" key="2">
    <source>
        <dbReference type="Proteomes" id="UP001201812"/>
    </source>
</evidence>
<gene>
    <name evidence="1" type="ORF">DdX_21729</name>
</gene>
<name>A0AAD4QV11_9BILA</name>
<accession>A0AAD4QV11</accession>
<proteinExistence type="predicted"/>
<comment type="caution">
    <text evidence="1">The sequence shown here is derived from an EMBL/GenBank/DDBJ whole genome shotgun (WGS) entry which is preliminary data.</text>
</comment>
<evidence type="ECO:0000313" key="1">
    <source>
        <dbReference type="EMBL" id="KAI1691692.1"/>
    </source>
</evidence>
<dbReference type="AlphaFoldDB" id="A0AAD4QV11"/>
<protein>
    <submittedName>
        <fullName evidence="1">Uncharacterized protein</fullName>
    </submittedName>
</protein>
<sequence length="73" mass="7774">MLTDWGTAPTLIEPITGWIQLKDLEGAVGVFAQPLDGSARPIGPEIKGRMIEPGWEIEVGTPAAALLPDPVIR</sequence>
<keyword evidence="2" id="KW-1185">Reference proteome</keyword>
<organism evidence="1 2">
    <name type="scientific">Ditylenchus destructor</name>
    <dbReference type="NCBI Taxonomy" id="166010"/>
    <lineage>
        <taxon>Eukaryota</taxon>
        <taxon>Metazoa</taxon>
        <taxon>Ecdysozoa</taxon>
        <taxon>Nematoda</taxon>
        <taxon>Chromadorea</taxon>
        <taxon>Rhabditida</taxon>
        <taxon>Tylenchina</taxon>
        <taxon>Tylenchomorpha</taxon>
        <taxon>Sphaerularioidea</taxon>
        <taxon>Anguinidae</taxon>
        <taxon>Anguininae</taxon>
        <taxon>Ditylenchus</taxon>
    </lineage>
</organism>
<dbReference type="EMBL" id="JAKKPZ010000881">
    <property type="protein sequence ID" value="KAI1691692.1"/>
    <property type="molecule type" value="Genomic_DNA"/>
</dbReference>